<evidence type="ECO:0000259" key="3">
    <source>
        <dbReference type="PROSITE" id="PS50076"/>
    </source>
</evidence>
<dbReference type="InterPro" id="IPR036869">
    <property type="entry name" value="J_dom_sf"/>
</dbReference>
<dbReference type="GO" id="GO:0005829">
    <property type="term" value="C:cytosol"/>
    <property type="evidence" value="ECO:0007669"/>
    <property type="project" value="TreeGrafter"/>
</dbReference>
<dbReference type="SMART" id="SM00271">
    <property type="entry name" value="DnaJ"/>
    <property type="match status" value="1"/>
</dbReference>
<sequence>MVKDTEYYDTLNISPDATPVEIKKAYRKMAMLTHPDKHPDDPDAQTKFQKVSEAYQVLSDPDLRKRYDEFGKDDAIPQEGFEDATEFFTNIFGGEGFKDWIGELSLLKDLDDASSMVDENGNLKSDSSVADGTGKAGDIVKHDENASKTRQKEQLREMERKRREELKKQVDELTAHLKNKIEEYEISVKTGTVKDFDYKLDKEIEELKLESFGLEILHLMAKIYKTRANNYIKSSKTFGFSKIYTGMKDKKDDAKNVWNILSTATEAQSAMQNVASIEEGNLDAYERADMEKFIMGKVLNTAWVISKFETQIKLKQVCENLLKDKTVSKKERLNRAHALLHFADKFGSAQRSPEEAEDARVFEEIINDAKKQKKYHKRQYVAPQKEGSASINV</sequence>
<feature type="domain" description="J" evidence="3">
    <location>
        <begin position="6"/>
        <end position="71"/>
    </location>
</feature>
<dbReference type="Pfam" id="PF00226">
    <property type="entry name" value="DnaJ"/>
    <property type="match status" value="1"/>
</dbReference>
<evidence type="ECO:0000313" key="4">
    <source>
        <dbReference type="EMBL" id="SSD61087.1"/>
    </source>
</evidence>
<accession>A0A376B8V3</accession>
<proteinExistence type="predicted"/>
<feature type="region of interest" description="Disordered" evidence="2">
    <location>
        <begin position="119"/>
        <end position="162"/>
    </location>
</feature>
<dbReference type="InterPro" id="IPR052814">
    <property type="entry name" value="Peroxisomal_DnaJ"/>
</dbReference>
<feature type="compositionally biased region" description="Basic and acidic residues" evidence="2">
    <location>
        <begin position="138"/>
        <end position="162"/>
    </location>
</feature>
<dbReference type="SUPFAM" id="SSF46565">
    <property type="entry name" value="Chaperone J-domain"/>
    <property type="match status" value="1"/>
</dbReference>
<dbReference type="InterPro" id="IPR001623">
    <property type="entry name" value="DnaJ_domain"/>
</dbReference>
<organism evidence="4 5">
    <name type="scientific">Saccharomycodes ludwigii</name>
    <dbReference type="NCBI Taxonomy" id="36035"/>
    <lineage>
        <taxon>Eukaryota</taxon>
        <taxon>Fungi</taxon>
        <taxon>Dikarya</taxon>
        <taxon>Ascomycota</taxon>
        <taxon>Saccharomycotina</taxon>
        <taxon>Saccharomycetes</taxon>
        <taxon>Saccharomycodales</taxon>
        <taxon>Saccharomycodaceae</taxon>
        <taxon>Saccharomycodes</taxon>
    </lineage>
</organism>
<dbReference type="InterPro" id="IPR026894">
    <property type="entry name" value="DnaJ_X"/>
</dbReference>
<dbReference type="InterPro" id="IPR018253">
    <property type="entry name" value="DnaJ_domain_CS"/>
</dbReference>
<dbReference type="AlphaFoldDB" id="A0A376B8V3"/>
<dbReference type="FunFam" id="1.10.287.110:FF:000028">
    <property type="entry name" value="DnaJ domain protein"/>
    <property type="match status" value="1"/>
</dbReference>
<dbReference type="GO" id="GO:0016558">
    <property type="term" value="P:protein import into peroxisome matrix"/>
    <property type="evidence" value="ECO:0007669"/>
    <property type="project" value="TreeGrafter"/>
</dbReference>
<dbReference type="PROSITE" id="PS00636">
    <property type="entry name" value="DNAJ_1"/>
    <property type="match status" value="1"/>
</dbReference>
<gene>
    <name evidence="4" type="ORF">SCODWIG_02848</name>
</gene>
<dbReference type="PANTHER" id="PTHR45006">
    <property type="entry name" value="DNAJ-LIKE PROTEIN 1"/>
    <property type="match status" value="1"/>
</dbReference>
<dbReference type="EMBL" id="UFAJ01000564">
    <property type="protein sequence ID" value="SSD61087.1"/>
    <property type="molecule type" value="Genomic_DNA"/>
</dbReference>
<dbReference type="PANTHER" id="PTHR45006:SF2">
    <property type="entry name" value="PROTEIN CAJ1"/>
    <property type="match status" value="1"/>
</dbReference>
<dbReference type="PRINTS" id="PR00625">
    <property type="entry name" value="JDOMAIN"/>
</dbReference>
<keyword evidence="5" id="KW-1185">Reference proteome</keyword>
<evidence type="ECO:0000256" key="1">
    <source>
        <dbReference type="ARBA" id="ARBA00023186"/>
    </source>
</evidence>
<name>A0A376B8V3_9ASCO</name>
<dbReference type="VEuPathDB" id="FungiDB:SCODWIG_02848"/>
<reference evidence="5" key="1">
    <citation type="submission" date="2018-06" db="EMBL/GenBank/DDBJ databases">
        <authorList>
            <person name="Guldener U."/>
        </authorList>
    </citation>
    <scope>NUCLEOTIDE SEQUENCE [LARGE SCALE GENOMIC DNA]</scope>
    <source>
        <strain evidence="5">UTAD17</strain>
    </source>
</reference>
<keyword evidence="1" id="KW-0143">Chaperone</keyword>
<protein>
    <submittedName>
        <fullName evidence="4">Related to Protein CAJ1</fullName>
    </submittedName>
</protein>
<evidence type="ECO:0000313" key="5">
    <source>
        <dbReference type="Proteomes" id="UP000262825"/>
    </source>
</evidence>
<dbReference type="Gene3D" id="1.10.287.110">
    <property type="entry name" value="DnaJ domain"/>
    <property type="match status" value="1"/>
</dbReference>
<dbReference type="PROSITE" id="PS50076">
    <property type="entry name" value="DNAJ_2"/>
    <property type="match status" value="1"/>
</dbReference>
<dbReference type="Proteomes" id="UP000262825">
    <property type="component" value="Unassembled WGS sequence"/>
</dbReference>
<dbReference type="Pfam" id="PF14308">
    <property type="entry name" value="DnaJ-X"/>
    <property type="match status" value="1"/>
</dbReference>
<evidence type="ECO:0000256" key="2">
    <source>
        <dbReference type="SAM" id="MobiDB-lite"/>
    </source>
</evidence>
<dbReference type="CDD" id="cd06257">
    <property type="entry name" value="DnaJ"/>
    <property type="match status" value="1"/>
</dbReference>